<proteinExistence type="inferred from homology"/>
<dbReference type="GO" id="GO:0019433">
    <property type="term" value="P:triglyceride catabolic process"/>
    <property type="evidence" value="ECO:0007669"/>
    <property type="project" value="TreeGrafter"/>
</dbReference>
<evidence type="ECO:0000256" key="2">
    <source>
        <dbReference type="ARBA" id="ARBA00023002"/>
    </source>
</evidence>
<comment type="similarity">
    <text evidence="1 3">Belongs to the short-chain dehydrogenases/reductases (SDR) family.</text>
</comment>
<dbReference type="Pfam" id="PF00106">
    <property type="entry name" value="adh_short"/>
    <property type="match status" value="1"/>
</dbReference>
<dbReference type="InterPro" id="IPR002347">
    <property type="entry name" value="SDR_fam"/>
</dbReference>
<dbReference type="GO" id="GO:0005783">
    <property type="term" value="C:endoplasmic reticulum"/>
    <property type="evidence" value="ECO:0007669"/>
    <property type="project" value="TreeGrafter"/>
</dbReference>
<protein>
    <submittedName>
        <fullName evidence="5">Uncharacterized protein</fullName>
    </submittedName>
</protein>
<dbReference type="InterPro" id="IPR036291">
    <property type="entry name" value="NAD(P)-bd_dom_sf"/>
</dbReference>
<dbReference type="EMBL" id="JAUJFL010000002">
    <property type="protein sequence ID" value="KAK2611715.1"/>
    <property type="molecule type" value="Genomic_DNA"/>
</dbReference>
<evidence type="ECO:0000256" key="3">
    <source>
        <dbReference type="RuleBase" id="RU000363"/>
    </source>
</evidence>
<dbReference type="PANTHER" id="PTHR44169:SF6">
    <property type="entry name" value="NADPH-DEPENDENT 1-ACYLDIHYDROXYACETONE PHOSPHATE REDUCTASE"/>
    <property type="match status" value="1"/>
</dbReference>
<dbReference type="CDD" id="cd05374">
    <property type="entry name" value="17beta-HSD-like_SDR_c"/>
    <property type="match status" value="1"/>
</dbReference>
<keyword evidence="2" id="KW-0560">Oxidoreductase</keyword>
<name>A0AAD9SL23_PHOAM</name>
<dbReference type="GO" id="GO:0004806">
    <property type="term" value="F:triacylglycerol lipase activity"/>
    <property type="evidence" value="ECO:0007669"/>
    <property type="project" value="TreeGrafter"/>
</dbReference>
<dbReference type="PRINTS" id="PR00081">
    <property type="entry name" value="GDHRDH"/>
</dbReference>
<dbReference type="PRINTS" id="PR00080">
    <property type="entry name" value="SDRFAMILY"/>
</dbReference>
<evidence type="ECO:0000313" key="5">
    <source>
        <dbReference type="EMBL" id="KAK2611715.1"/>
    </source>
</evidence>
<reference evidence="5" key="1">
    <citation type="submission" date="2023-06" db="EMBL/GenBank/DDBJ databases">
        <authorList>
            <person name="Noh H."/>
        </authorList>
    </citation>
    <scope>NUCLEOTIDE SEQUENCE</scope>
    <source>
        <strain evidence="5">DUCC20226</strain>
    </source>
</reference>
<evidence type="ECO:0000256" key="1">
    <source>
        <dbReference type="ARBA" id="ARBA00006484"/>
    </source>
</evidence>
<dbReference type="Gene3D" id="3.40.50.720">
    <property type="entry name" value="NAD(P)-binding Rossmann-like Domain"/>
    <property type="match status" value="1"/>
</dbReference>
<dbReference type="GO" id="GO:0000140">
    <property type="term" value="F:acylglycerone-phosphate reductase (NADP+) activity"/>
    <property type="evidence" value="ECO:0007669"/>
    <property type="project" value="TreeGrafter"/>
</dbReference>
<accession>A0AAD9SL23</accession>
<dbReference type="GO" id="GO:0005811">
    <property type="term" value="C:lipid droplet"/>
    <property type="evidence" value="ECO:0007669"/>
    <property type="project" value="TreeGrafter"/>
</dbReference>
<dbReference type="GO" id="GO:0006654">
    <property type="term" value="P:phosphatidic acid biosynthetic process"/>
    <property type="evidence" value="ECO:0007669"/>
    <property type="project" value="TreeGrafter"/>
</dbReference>
<evidence type="ECO:0000256" key="4">
    <source>
        <dbReference type="SAM" id="MobiDB-lite"/>
    </source>
</evidence>
<dbReference type="AlphaFoldDB" id="A0AAD9SL23"/>
<keyword evidence="6" id="KW-1185">Reference proteome</keyword>
<dbReference type="Proteomes" id="UP001265746">
    <property type="component" value="Unassembled WGS sequence"/>
</dbReference>
<sequence length="287" mass="29930">MAPKSKSVLVTGCSAGGLGAAIATNIAKTDGHHVFATARHTVKIPKELSELTNVTVLELDITSASSVTAAAKVVADSGHGLDVLVNNAGAGYASPIIEMDIEEAKQTYDTNVWGTIRTTQAFAGLLMKSSGRIVNVSTVGSVLNMPWISVYSSSKAALNNISESLRLELSPFGVSVVTILAGLLETHFHAGDMQFKLRPDSLYAPIEEIIEGWASGRSKPKGQSAEDFAASINGDILGQGNGGLVWKGPNAGSIKWASKFFPASLMDSSLSQGQGLKELAAKTSGKK</sequence>
<dbReference type="PANTHER" id="PTHR44169">
    <property type="entry name" value="NADPH-DEPENDENT 1-ACYLDIHYDROXYACETONE PHOSPHATE REDUCTASE"/>
    <property type="match status" value="1"/>
</dbReference>
<gene>
    <name evidence="5" type="ORF">N8I77_005039</name>
</gene>
<feature type="region of interest" description="Disordered" evidence="4">
    <location>
        <begin position="268"/>
        <end position="287"/>
    </location>
</feature>
<organism evidence="5 6">
    <name type="scientific">Phomopsis amygdali</name>
    <name type="common">Fusicoccum amygdali</name>
    <dbReference type="NCBI Taxonomy" id="1214568"/>
    <lineage>
        <taxon>Eukaryota</taxon>
        <taxon>Fungi</taxon>
        <taxon>Dikarya</taxon>
        <taxon>Ascomycota</taxon>
        <taxon>Pezizomycotina</taxon>
        <taxon>Sordariomycetes</taxon>
        <taxon>Sordariomycetidae</taxon>
        <taxon>Diaporthales</taxon>
        <taxon>Diaporthaceae</taxon>
        <taxon>Diaporthe</taxon>
    </lineage>
</organism>
<dbReference type="SUPFAM" id="SSF51735">
    <property type="entry name" value="NAD(P)-binding Rossmann-fold domains"/>
    <property type="match status" value="1"/>
</dbReference>
<comment type="caution">
    <text evidence="5">The sequence shown here is derived from an EMBL/GenBank/DDBJ whole genome shotgun (WGS) entry which is preliminary data.</text>
</comment>
<evidence type="ECO:0000313" key="6">
    <source>
        <dbReference type="Proteomes" id="UP001265746"/>
    </source>
</evidence>